<proteinExistence type="predicted"/>
<dbReference type="EMBL" id="JELW01000057">
    <property type="protein sequence ID" value="EXU96026.1"/>
    <property type="molecule type" value="Genomic_DNA"/>
</dbReference>
<protein>
    <submittedName>
        <fullName evidence="1">Uncharacterized protein</fullName>
    </submittedName>
</protein>
<name>A0A0A1UMR7_9HYPO</name>
<accession>A0A0A1UMR7</accession>
<dbReference type="AlphaFoldDB" id="A0A0A1UMR7"/>
<dbReference type="Proteomes" id="UP000030151">
    <property type="component" value="Unassembled WGS sequence"/>
</dbReference>
<sequence>MTEPICITSQCGLCQLDVAYGEEVAVCTLYHSCSRRESRVLTSLLDSFRNWKRMIAESLCDGLVCDHADGLGISCHPECLRIAELECSERLMKATRHTFQSTVGEKHRRRNWMLDCLSSKLQAGIAIPDRKTHVVRLPPELCRLVAEQLLSYYATTLARSLWKPPEQCRITLDRTIWCNLIHFEGGEYISSLSNFKSQQHPELLFRPSTNIPDRLYTRENHLGLTKALFSNPDHLPVFGCIPNTWWRTFDLSERNLTILGESDGIKLRALTVVGQNPVAWSVPPIEGVRFAYINLRYRGDASRMVAFSCNDPLITGYSVLWNYQIAMIHAHKDGEDLSFYQLMPNARWLYMPVDQGELITEIYTGSGWIGRDSAIGVNQPVQTRSRIFYGTVDGHINILAFENQFQTKFGQHFQQPTSSPHSIITNQEDYFYNSLDLTGLVIIAPCRTKGDKAISGLLLHFADGHRDSVGEVRLDSLGQTLNISEKETVVLGFRRHDGRYPYVSDIATSSSKFESGFISVIRLFAAGRLEWFWSHRQCYVIYEGERSLETA</sequence>
<dbReference type="HOGENOM" id="CLU_016575_2_0_1"/>
<evidence type="ECO:0000313" key="2">
    <source>
        <dbReference type="Proteomes" id="UP000030151"/>
    </source>
</evidence>
<reference evidence="1 2" key="1">
    <citation type="submission" date="2014-02" db="EMBL/GenBank/DDBJ databases">
        <title>The genome sequence of the entomopathogenic fungus Metarhizium robertsii ARSEF 2575.</title>
        <authorList>
            <person name="Giuliano Garisto Donzelli B."/>
            <person name="Roe B.A."/>
            <person name="Macmil S.L."/>
            <person name="Krasnoff S.B."/>
            <person name="Gibson D.M."/>
        </authorList>
    </citation>
    <scope>NUCLEOTIDE SEQUENCE [LARGE SCALE GENOMIC DNA]</scope>
    <source>
        <strain evidence="1 2">ARSEF 2575</strain>
    </source>
</reference>
<gene>
    <name evidence="1" type="ORF">X797_010920</name>
</gene>
<evidence type="ECO:0000313" key="1">
    <source>
        <dbReference type="EMBL" id="EXU96026.1"/>
    </source>
</evidence>
<comment type="caution">
    <text evidence="1">The sequence shown here is derived from an EMBL/GenBank/DDBJ whole genome shotgun (WGS) entry which is preliminary data.</text>
</comment>
<organism evidence="1 2">
    <name type="scientific">Metarhizium robertsii</name>
    <dbReference type="NCBI Taxonomy" id="568076"/>
    <lineage>
        <taxon>Eukaryota</taxon>
        <taxon>Fungi</taxon>
        <taxon>Dikarya</taxon>
        <taxon>Ascomycota</taxon>
        <taxon>Pezizomycotina</taxon>
        <taxon>Sordariomycetes</taxon>
        <taxon>Hypocreomycetidae</taxon>
        <taxon>Hypocreales</taxon>
        <taxon>Clavicipitaceae</taxon>
        <taxon>Metarhizium</taxon>
    </lineage>
</organism>